<dbReference type="AlphaFoldDB" id="A0A937D0G1"/>
<proteinExistence type="predicted"/>
<sequence length="94" mass="10526">MKKLTLVVDERELSTVRAALYLLQEQVDALPEDLAEMMAEYGQPMTQAEIERLSHRLNEPASPTQDHADQEFLQAMRVVEVEGFSAEAIARGPA</sequence>
<gene>
    <name evidence="1" type="ORF">JKG68_27775</name>
</gene>
<reference evidence="1" key="1">
    <citation type="submission" date="2021-01" db="EMBL/GenBank/DDBJ databases">
        <title>Microvirga sp.</title>
        <authorList>
            <person name="Kim M.K."/>
        </authorList>
    </citation>
    <scope>NUCLEOTIDE SEQUENCE</scope>
    <source>
        <strain evidence="1">5420S-16</strain>
    </source>
</reference>
<comment type="caution">
    <text evidence="1">The sequence shown here is derived from an EMBL/GenBank/DDBJ whole genome shotgun (WGS) entry which is preliminary data.</text>
</comment>
<evidence type="ECO:0000313" key="1">
    <source>
        <dbReference type="EMBL" id="MBL0407714.1"/>
    </source>
</evidence>
<protein>
    <submittedName>
        <fullName evidence="1">Uncharacterized protein</fullName>
    </submittedName>
</protein>
<organism evidence="1 2">
    <name type="scientific">Microvirga aerilata</name>
    <dbReference type="NCBI Taxonomy" id="670292"/>
    <lineage>
        <taxon>Bacteria</taxon>
        <taxon>Pseudomonadati</taxon>
        <taxon>Pseudomonadota</taxon>
        <taxon>Alphaproteobacteria</taxon>
        <taxon>Hyphomicrobiales</taxon>
        <taxon>Methylobacteriaceae</taxon>
        <taxon>Microvirga</taxon>
    </lineage>
</organism>
<name>A0A937D0G1_9HYPH</name>
<dbReference type="Proteomes" id="UP000605848">
    <property type="component" value="Unassembled WGS sequence"/>
</dbReference>
<evidence type="ECO:0000313" key="2">
    <source>
        <dbReference type="Proteomes" id="UP000605848"/>
    </source>
</evidence>
<dbReference type="RefSeq" id="WP_202065204.1">
    <property type="nucleotide sequence ID" value="NZ_JAEQMY010000105.1"/>
</dbReference>
<dbReference type="EMBL" id="JAEQMY010000105">
    <property type="protein sequence ID" value="MBL0407714.1"/>
    <property type="molecule type" value="Genomic_DNA"/>
</dbReference>
<keyword evidence="2" id="KW-1185">Reference proteome</keyword>
<accession>A0A937D0G1</accession>